<organism evidence="1 2">
    <name type="scientific">Planoprotostelium fungivorum</name>
    <dbReference type="NCBI Taxonomy" id="1890364"/>
    <lineage>
        <taxon>Eukaryota</taxon>
        <taxon>Amoebozoa</taxon>
        <taxon>Evosea</taxon>
        <taxon>Variosea</taxon>
        <taxon>Cavosteliida</taxon>
        <taxon>Cavosteliaceae</taxon>
        <taxon>Planoprotostelium</taxon>
    </lineage>
</organism>
<comment type="caution">
    <text evidence="1">The sequence shown here is derived from an EMBL/GenBank/DDBJ whole genome shotgun (WGS) entry which is preliminary data.</text>
</comment>
<dbReference type="InParanoid" id="A0A2P6NRI4"/>
<evidence type="ECO:0000313" key="2">
    <source>
        <dbReference type="Proteomes" id="UP000241769"/>
    </source>
</evidence>
<gene>
    <name evidence="1" type="ORF">PROFUN_05280</name>
</gene>
<name>A0A2P6NRI4_9EUKA</name>
<evidence type="ECO:0000313" key="1">
    <source>
        <dbReference type="EMBL" id="PRP86498.1"/>
    </source>
</evidence>
<sequence length="166" mass="18903">MPRLTPKEVKYFVNLCEGVCKTMETPSQNYSEDLEDKQVVSKPPIECISLRRIEKTEEGLMYGQHISEEMETRLRDAISYGDVNEEHMKIIMEEENHFISSVLNAAERISSARGYGQENVNEMIYNVSSAIGAPAEITSSVFKKMKTVQEMQSSKKSKKSKGINKR</sequence>
<reference evidence="1 2" key="1">
    <citation type="journal article" date="2018" name="Genome Biol. Evol.">
        <title>Multiple Roots of Fruiting Body Formation in Amoebozoa.</title>
        <authorList>
            <person name="Hillmann F."/>
            <person name="Forbes G."/>
            <person name="Novohradska S."/>
            <person name="Ferling I."/>
            <person name="Riege K."/>
            <person name="Groth M."/>
            <person name="Westermann M."/>
            <person name="Marz M."/>
            <person name="Spaller T."/>
            <person name="Winckler T."/>
            <person name="Schaap P."/>
            <person name="Glockner G."/>
        </authorList>
    </citation>
    <scope>NUCLEOTIDE SEQUENCE [LARGE SCALE GENOMIC DNA]</scope>
    <source>
        <strain evidence="1 2">Jena</strain>
    </source>
</reference>
<dbReference type="EMBL" id="MDYQ01000030">
    <property type="protein sequence ID" value="PRP86498.1"/>
    <property type="molecule type" value="Genomic_DNA"/>
</dbReference>
<accession>A0A2P6NRI4</accession>
<protein>
    <submittedName>
        <fullName evidence="1">Uncharacterized protein</fullName>
    </submittedName>
</protein>
<dbReference type="AlphaFoldDB" id="A0A2P6NRI4"/>
<keyword evidence="2" id="KW-1185">Reference proteome</keyword>
<dbReference type="Proteomes" id="UP000241769">
    <property type="component" value="Unassembled WGS sequence"/>
</dbReference>
<proteinExistence type="predicted"/>